<evidence type="ECO:0000313" key="4">
    <source>
        <dbReference type="Proteomes" id="UP000007883"/>
    </source>
</evidence>
<feature type="compositionally biased region" description="Basic and acidic residues" evidence="1">
    <location>
        <begin position="127"/>
        <end position="136"/>
    </location>
</feature>
<protein>
    <submittedName>
        <fullName evidence="3">Uncharacterized protein</fullName>
    </submittedName>
</protein>
<name>I0HLL6_RUBGI</name>
<keyword evidence="2" id="KW-0812">Transmembrane</keyword>
<dbReference type="AlphaFoldDB" id="I0HLL6"/>
<keyword evidence="2" id="KW-1133">Transmembrane helix</keyword>
<sequence>MHAVVVLAGWVLFVWGWERVASGQPAVGELLWLIVGALVLVPALTLSWVLHNVGIYRRKGPRRSSALVALDYTHDFNGRRIDADWTALAGARRVLIRNDGGHKRFENADPAPAAPTVPAAAPATPLPRRDQHEGAH</sequence>
<accession>I0HLL6</accession>
<proteinExistence type="predicted"/>
<dbReference type="EMBL" id="AP012320">
    <property type="protein sequence ID" value="BAL93903.1"/>
    <property type="molecule type" value="Genomic_DNA"/>
</dbReference>
<keyword evidence="2" id="KW-0472">Membrane</keyword>
<dbReference type="PATRIC" id="fig|983917.3.peg.550"/>
<reference evidence="3 4" key="1">
    <citation type="journal article" date="2012" name="J. Bacteriol.">
        <title>Complete genome sequence of phototrophic betaproteobacterium Rubrivivax gelatinosus IL144.</title>
        <authorList>
            <person name="Nagashima S."/>
            <person name="Kamimura A."/>
            <person name="Shimizu T."/>
            <person name="Nakamura-isaki S."/>
            <person name="Aono E."/>
            <person name="Sakamoto K."/>
            <person name="Ichikawa N."/>
            <person name="Nakazawa H."/>
            <person name="Sekine M."/>
            <person name="Yamazaki S."/>
            <person name="Fujita N."/>
            <person name="Shimada K."/>
            <person name="Hanada S."/>
            <person name="Nagashima K.V.P."/>
        </authorList>
    </citation>
    <scope>NUCLEOTIDE SEQUENCE [LARGE SCALE GENOMIC DNA]</scope>
    <source>
        <strain evidence="4">NBRC 100245 / IL144</strain>
    </source>
</reference>
<evidence type="ECO:0000313" key="3">
    <source>
        <dbReference type="EMBL" id="BAL93903.1"/>
    </source>
</evidence>
<dbReference type="HOGENOM" id="CLU_1873903_0_0_4"/>
<organism evidence="3 4">
    <name type="scientific">Rubrivivax gelatinosus (strain NBRC 100245 / IL144)</name>
    <dbReference type="NCBI Taxonomy" id="983917"/>
    <lineage>
        <taxon>Bacteria</taxon>
        <taxon>Pseudomonadati</taxon>
        <taxon>Pseudomonadota</taxon>
        <taxon>Betaproteobacteria</taxon>
        <taxon>Burkholderiales</taxon>
        <taxon>Sphaerotilaceae</taxon>
        <taxon>Rubrivivax</taxon>
    </lineage>
</organism>
<feature type="transmembrane region" description="Helical" evidence="2">
    <location>
        <begin position="33"/>
        <end position="55"/>
    </location>
</feature>
<evidence type="ECO:0000256" key="2">
    <source>
        <dbReference type="SAM" id="Phobius"/>
    </source>
</evidence>
<dbReference type="Proteomes" id="UP000007883">
    <property type="component" value="Chromosome"/>
</dbReference>
<evidence type="ECO:0000256" key="1">
    <source>
        <dbReference type="SAM" id="MobiDB-lite"/>
    </source>
</evidence>
<feature type="compositionally biased region" description="Low complexity" evidence="1">
    <location>
        <begin position="110"/>
        <end position="123"/>
    </location>
</feature>
<dbReference type="KEGG" id="rge:RGE_05580"/>
<dbReference type="STRING" id="983917.RGE_05580"/>
<keyword evidence="4" id="KW-1185">Reference proteome</keyword>
<feature type="region of interest" description="Disordered" evidence="1">
    <location>
        <begin position="102"/>
        <end position="136"/>
    </location>
</feature>
<gene>
    <name evidence="3" type="ordered locus">RGE_05580</name>
</gene>